<evidence type="ECO:0000313" key="1">
    <source>
        <dbReference type="EMBL" id="CAJ0851568.1"/>
    </source>
</evidence>
<protein>
    <submittedName>
        <fullName evidence="1">Uncharacterized protein</fullName>
    </submittedName>
</protein>
<name>A0AA48LX73_9ZZZZ</name>
<organism evidence="1">
    <name type="scientific">freshwater sediment metagenome</name>
    <dbReference type="NCBI Taxonomy" id="556182"/>
    <lineage>
        <taxon>unclassified sequences</taxon>
        <taxon>metagenomes</taxon>
        <taxon>ecological metagenomes</taxon>
    </lineage>
</organism>
<dbReference type="EMBL" id="OY288114">
    <property type="protein sequence ID" value="CAJ0851568.1"/>
    <property type="molecule type" value="Genomic_DNA"/>
</dbReference>
<accession>A0AA48LX73</accession>
<gene>
    <name evidence="1" type="ORF">AMST5_00438</name>
</gene>
<sequence length="82" mass="8382">MRLIFAFLAAASNGSIAFAAANAAPVEQPKGAESATVDYTDASGRVIGSVTKIGGVTYFAGPDGVPLGVSETVNGKRVFKRY</sequence>
<dbReference type="AlphaFoldDB" id="A0AA48LX73"/>
<reference evidence="1" key="1">
    <citation type="submission" date="2023-07" db="EMBL/GenBank/DDBJ databases">
        <authorList>
            <person name="Pelsma A.J. K."/>
        </authorList>
    </citation>
    <scope>NUCLEOTIDE SEQUENCE</scope>
</reference>
<proteinExistence type="predicted"/>